<dbReference type="EMBL" id="JADIKI010000021">
    <property type="protein sequence ID" value="MFK2853468.1"/>
    <property type="molecule type" value="Genomic_DNA"/>
</dbReference>
<gene>
    <name evidence="1" type="ORF">ISP18_02510</name>
</gene>
<reference evidence="1 2" key="1">
    <citation type="submission" date="2020-10" db="EMBL/GenBank/DDBJ databases">
        <title>Phylogeny of dyella-like bacteria.</title>
        <authorList>
            <person name="Fu J."/>
        </authorList>
    </citation>
    <scope>NUCLEOTIDE SEQUENCE [LARGE SCALE GENOMIC DNA]</scope>
    <source>
        <strain evidence="1 2">DHG40</strain>
    </source>
</reference>
<comment type="caution">
    <text evidence="1">The sequence shown here is derived from an EMBL/GenBank/DDBJ whole genome shotgun (WGS) entry which is preliminary data.</text>
</comment>
<name>A0ABW8IFA6_9GAMM</name>
<sequence length="101" mass="10858">MNPQHWLDLVVTHLNVPVGNILTADQLALALRKGSVAPLSDSPHAAALISGLFAELSPQLILHAAAEAKADLAHVEQLYRESLAASMPRVASWEHAVEHML</sequence>
<organism evidence="1 2">
    <name type="scientific">Dyella humi</name>
    <dbReference type="NCBI Taxonomy" id="1770547"/>
    <lineage>
        <taxon>Bacteria</taxon>
        <taxon>Pseudomonadati</taxon>
        <taxon>Pseudomonadota</taxon>
        <taxon>Gammaproteobacteria</taxon>
        <taxon>Lysobacterales</taxon>
        <taxon>Rhodanobacteraceae</taxon>
        <taxon>Dyella</taxon>
    </lineage>
</organism>
<keyword evidence="2" id="KW-1185">Reference proteome</keyword>
<accession>A0ABW8IFA6</accession>
<dbReference type="Proteomes" id="UP001620409">
    <property type="component" value="Unassembled WGS sequence"/>
</dbReference>
<dbReference type="RefSeq" id="WP_380016710.1">
    <property type="nucleotide sequence ID" value="NZ_JADIKI010000021.1"/>
</dbReference>
<evidence type="ECO:0000313" key="2">
    <source>
        <dbReference type="Proteomes" id="UP001620409"/>
    </source>
</evidence>
<protein>
    <submittedName>
        <fullName evidence="1">Uncharacterized protein</fullName>
    </submittedName>
</protein>
<proteinExistence type="predicted"/>
<evidence type="ECO:0000313" key="1">
    <source>
        <dbReference type="EMBL" id="MFK2853468.1"/>
    </source>
</evidence>